<evidence type="ECO:0000313" key="2">
    <source>
        <dbReference type="EMBL" id="QJR14463.1"/>
    </source>
</evidence>
<dbReference type="PANTHER" id="PTHR43441:SF3">
    <property type="entry name" value="ACETYLTRANSFERASE"/>
    <property type="match status" value="1"/>
</dbReference>
<dbReference type="EMBL" id="CP053073">
    <property type="protein sequence ID" value="QJR14463.1"/>
    <property type="molecule type" value="Genomic_DNA"/>
</dbReference>
<accession>A0A6M4H710</accession>
<dbReference type="Gene3D" id="3.40.630.30">
    <property type="match status" value="1"/>
</dbReference>
<name>A0A6M4H710_9PROT</name>
<protein>
    <recommendedName>
        <fullName evidence="1">N-acetyltransferase domain-containing protein</fullName>
    </recommendedName>
</protein>
<sequence>MAELLRALLLEIPELIETERMQLRAVRAGQGAEVHEALVESYPQLATWMPWAKQLQSSEETEAYAREAQAKWLARTTLDFTWYSKDGAVVGKGGLHTIDWAIPKFEIGYWVRTTRARQGFASEGTRALAEFARTHLGARRIEITSDARNLPSRRVAEKCGFTLEGIRLQSRRDNAGDLADSCMYARVF</sequence>
<dbReference type="RefSeq" id="WP_246212104.1">
    <property type="nucleotide sequence ID" value="NZ_CP053073.1"/>
</dbReference>
<dbReference type="KEGG" id="upl:DSM104440_01259"/>
<proteinExistence type="predicted"/>
<dbReference type="InterPro" id="IPR051908">
    <property type="entry name" value="Ribosomal_N-acetyltransferase"/>
</dbReference>
<keyword evidence="3" id="KW-1185">Reference proteome</keyword>
<dbReference type="GO" id="GO:1990189">
    <property type="term" value="F:protein N-terminal-serine acetyltransferase activity"/>
    <property type="evidence" value="ECO:0007669"/>
    <property type="project" value="TreeGrafter"/>
</dbReference>
<dbReference type="GO" id="GO:0005737">
    <property type="term" value="C:cytoplasm"/>
    <property type="evidence" value="ECO:0007669"/>
    <property type="project" value="TreeGrafter"/>
</dbReference>
<dbReference type="InParanoid" id="A0A6M4H710"/>
<feature type="domain" description="N-acetyltransferase" evidence="1">
    <location>
        <begin position="32"/>
        <end position="185"/>
    </location>
</feature>
<dbReference type="PANTHER" id="PTHR43441">
    <property type="entry name" value="RIBOSOMAL-PROTEIN-SERINE ACETYLTRANSFERASE"/>
    <property type="match status" value="1"/>
</dbReference>
<dbReference type="InterPro" id="IPR000182">
    <property type="entry name" value="GNAT_dom"/>
</dbReference>
<reference evidence="2 3" key="1">
    <citation type="submission" date="2020-04" db="EMBL/GenBank/DDBJ databases">
        <title>Usitatibacter rugosus gen. nov., sp. nov. and Usitatibacter palustris sp. nov., novel members of Usitatibacteraceae fam. nov. within the order Nitrosomonadales isolated from soil.</title>
        <authorList>
            <person name="Huber K.J."/>
            <person name="Neumann-Schaal M."/>
            <person name="Geppert A."/>
            <person name="Luckner M."/>
            <person name="Wanner G."/>
            <person name="Overmann J."/>
        </authorList>
    </citation>
    <scope>NUCLEOTIDE SEQUENCE [LARGE SCALE GENOMIC DNA]</scope>
    <source>
        <strain evidence="2 3">Swamp67</strain>
    </source>
</reference>
<dbReference type="SUPFAM" id="SSF55729">
    <property type="entry name" value="Acyl-CoA N-acyltransferases (Nat)"/>
    <property type="match status" value="1"/>
</dbReference>
<dbReference type="GO" id="GO:0008999">
    <property type="term" value="F:protein-N-terminal-alanine acetyltransferase activity"/>
    <property type="evidence" value="ECO:0007669"/>
    <property type="project" value="TreeGrafter"/>
</dbReference>
<dbReference type="Pfam" id="PF13302">
    <property type="entry name" value="Acetyltransf_3"/>
    <property type="match status" value="1"/>
</dbReference>
<evidence type="ECO:0000313" key="3">
    <source>
        <dbReference type="Proteomes" id="UP000503096"/>
    </source>
</evidence>
<organism evidence="2 3">
    <name type="scientific">Usitatibacter palustris</name>
    <dbReference type="NCBI Taxonomy" id="2732487"/>
    <lineage>
        <taxon>Bacteria</taxon>
        <taxon>Pseudomonadati</taxon>
        <taxon>Pseudomonadota</taxon>
        <taxon>Betaproteobacteria</taxon>
        <taxon>Nitrosomonadales</taxon>
        <taxon>Usitatibacteraceae</taxon>
        <taxon>Usitatibacter</taxon>
    </lineage>
</organism>
<gene>
    <name evidence="2" type="ORF">DSM104440_01259</name>
</gene>
<dbReference type="PROSITE" id="PS51186">
    <property type="entry name" value="GNAT"/>
    <property type="match status" value="1"/>
</dbReference>
<dbReference type="AlphaFoldDB" id="A0A6M4H710"/>
<dbReference type="InterPro" id="IPR016181">
    <property type="entry name" value="Acyl_CoA_acyltransferase"/>
</dbReference>
<dbReference type="FunCoup" id="A0A6M4H710">
    <property type="interactions" value="13"/>
</dbReference>
<evidence type="ECO:0000259" key="1">
    <source>
        <dbReference type="PROSITE" id="PS51186"/>
    </source>
</evidence>
<dbReference type="Proteomes" id="UP000503096">
    <property type="component" value="Chromosome"/>
</dbReference>